<dbReference type="EC" id="3.1.-.-" evidence="9"/>
<dbReference type="Gene3D" id="3.40.390.30">
    <property type="entry name" value="Metalloproteases ('zincins'), catalytic domain"/>
    <property type="match status" value="1"/>
</dbReference>
<evidence type="ECO:0000256" key="6">
    <source>
        <dbReference type="ARBA" id="ARBA00022759"/>
    </source>
</evidence>
<accession>A0AA48HV08</accession>
<feature type="binding site" evidence="9">
    <location>
        <position position="128"/>
    </location>
    <ligand>
        <name>Zn(2+)</name>
        <dbReference type="ChEBI" id="CHEBI:29105"/>
        <note>catalytic</note>
    </ligand>
</feature>
<comment type="function">
    <text evidence="9">Single strand-specific metallo-endoribonuclease involved in late-stage 70S ribosome quality control and in maturation of the 3' terminus of the 16S rRNA.</text>
</comment>
<feature type="binding site" evidence="9">
    <location>
        <position position="124"/>
    </location>
    <ligand>
        <name>Zn(2+)</name>
        <dbReference type="ChEBI" id="CHEBI:29105"/>
        <note>catalytic</note>
    </ligand>
</feature>
<evidence type="ECO:0000256" key="8">
    <source>
        <dbReference type="ARBA" id="ARBA00022833"/>
    </source>
</evidence>
<evidence type="ECO:0000256" key="9">
    <source>
        <dbReference type="HAMAP-Rule" id="MF_00009"/>
    </source>
</evidence>
<dbReference type="NCBIfam" id="TIGR00043">
    <property type="entry name" value="rRNA maturation RNase YbeY"/>
    <property type="match status" value="1"/>
</dbReference>
<keyword evidence="7 9" id="KW-0378">Hydrolase</keyword>
<evidence type="ECO:0000256" key="2">
    <source>
        <dbReference type="ARBA" id="ARBA00022517"/>
    </source>
</evidence>
<keyword evidence="2 9" id="KW-0690">Ribosome biogenesis</keyword>
<sequence>MADIYRVGIVNKQKTIKVPTGLRLVIRRCCNAVIKSERLEGLVEVCVMLTNNEEIKSLNKQYKNNDNPTDVLSFPRSTAKGFDINPENGAKILGDVVISLEKAEEQSRENERSLQHEVAGLVVHGMLHLFNYDHERNEKERFFMSQRQESILELVGFKATD</sequence>
<dbReference type="PANTHER" id="PTHR46986:SF1">
    <property type="entry name" value="ENDORIBONUCLEASE YBEY, CHLOROPLASTIC"/>
    <property type="match status" value="1"/>
</dbReference>
<keyword evidence="5 9" id="KW-0479">Metal-binding</keyword>
<evidence type="ECO:0000256" key="7">
    <source>
        <dbReference type="ARBA" id="ARBA00022801"/>
    </source>
</evidence>
<organism evidence="10">
    <name type="scientific">Candidatus Improbicoccus pseudotrichonymphae</name>
    <dbReference type="NCBI Taxonomy" id="3033792"/>
    <lineage>
        <taxon>Bacteria</taxon>
        <taxon>Bacillati</taxon>
        <taxon>Bacillota</taxon>
        <taxon>Clostridia</taxon>
        <taxon>Candidatus Improbicoccus</taxon>
    </lineage>
</organism>
<name>A0AA48HV08_9FIRM</name>
<dbReference type="PANTHER" id="PTHR46986">
    <property type="entry name" value="ENDORIBONUCLEASE YBEY, CHLOROPLASTIC"/>
    <property type="match status" value="1"/>
</dbReference>
<comment type="similarity">
    <text evidence="1 9">Belongs to the endoribonuclease YbeY family.</text>
</comment>
<gene>
    <name evidence="9" type="primary">ybeY</name>
    <name evidence="10" type="ORF">CfP315_0402</name>
</gene>
<dbReference type="GO" id="GO:0008270">
    <property type="term" value="F:zinc ion binding"/>
    <property type="evidence" value="ECO:0007669"/>
    <property type="project" value="UniProtKB-UniRule"/>
</dbReference>
<keyword evidence="6 9" id="KW-0255">Endonuclease</keyword>
<evidence type="ECO:0000256" key="1">
    <source>
        <dbReference type="ARBA" id="ARBA00010875"/>
    </source>
</evidence>
<dbReference type="Pfam" id="PF02130">
    <property type="entry name" value="YbeY"/>
    <property type="match status" value="1"/>
</dbReference>
<dbReference type="GO" id="GO:0004222">
    <property type="term" value="F:metalloendopeptidase activity"/>
    <property type="evidence" value="ECO:0007669"/>
    <property type="project" value="InterPro"/>
</dbReference>
<dbReference type="Proteomes" id="UP001337580">
    <property type="component" value="Chromosome"/>
</dbReference>
<dbReference type="EMBL" id="AP027924">
    <property type="protein sequence ID" value="BED91863.1"/>
    <property type="molecule type" value="Genomic_DNA"/>
</dbReference>
<keyword evidence="8 9" id="KW-0862">Zinc</keyword>
<keyword evidence="9" id="KW-0963">Cytoplasm</keyword>
<dbReference type="AlphaFoldDB" id="A0AA48HV08"/>
<proteinExistence type="inferred from homology"/>
<reference evidence="10" key="1">
    <citation type="journal article" date="2023" name="ISME J.">
        <title>Emergence of putative energy parasites within Clostridia revealed by genome analysis of a novel endosymbiotic clade.</title>
        <authorList>
            <person name="Takahashi K."/>
            <person name="Kuwahara H."/>
            <person name="Horikawa Y."/>
            <person name="Izawa K."/>
            <person name="Kato D."/>
            <person name="Inagaki T."/>
            <person name="Yuki M."/>
            <person name="Ohkuma M."/>
            <person name="Hongoh Y."/>
        </authorList>
    </citation>
    <scope>NUCLEOTIDE SEQUENCE</scope>
    <source>
        <strain evidence="10">CfP3-15</strain>
    </source>
</reference>
<evidence type="ECO:0000256" key="5">
    <source>
        <dbReference type="ARBA" id="ARBA00022723"/>
    </source>
</evidence>
<dbReference type="GO" id="GO:0005737">
    <property type="term" value="C:cytoplasm"/>
    <property type="evidence" value="ECO:0007669"/>
    <property type="project" value="UniProtKB-SubCell"/>
</dbReference>
<evidence type="ECO:0000256" key="4">
    <source>
        <dbReference type="ARBA" id="ARBA00022722"/>
    </source>
</evidence>
<comment type="subcellular location">
    <subcellularLocation>
        <location evidence="9">Cytoplasm</location>
    </subcellularLocation>
</comment>
<dbReference type="SUPFAM" id="SSF55486">
    <property type="entry name" value="Metalloproteases ('zincins'), catalytic domain"/>
    <property type="match status" value="1"/>
</dbReference>
<dbReference type="InterPro" id="IPR002036">
    <property type="entry name" value="YbeY"/>
</dbReference>
<evidence type="ECO:0000313" key="10">
    <source>
        <dbReference type="EMBL" id="BED91863.1"/>
    </source>
</evidence>
<keyword evidence="3 9" id="KW-0698">rRNA processing</keyword>
<dbReference type="KEGG" id="ips:CfP315_0402"/>
<comment type="cofactor">
    <cofactor evidence="9">
        <name>Zn(2+)</name>
        <dbReference type="ChEBI" id="CHEBI:29105"/>
    </cofactor>
    <text evidence="9">Binds 1 zinc ion.</text>
</comment>
<keyword evidence="4 9" id="KW-0540">Nuclease</keyword>
<dbReference type="GO" id="GO:0004521">
    <property type="term" value="F:RNA endonuclease activity"/>
    <property type="evidence" value="ECO:0007669"/>
    <property type="project" value="UniProtKB-UniRule"/>
</dbReference>
<protein>
    <recommendedName>
        <fullName evidence="9">Endoribonuclease YbeY</fullName>
        <ecNumber evidence="9">3.1.-.-</ecNumber>
    </recommendedName>
</protein>
<evidence type="ECO:0000256" key="3">
    <source>
        <dbReference type="ARBA" id="ARBA00022552"/>
    </source>
</evidence>
<dbReference type="HAMAP" id="MF_00009">
    <property type="entry name" value="Endoribonucl_YbeY"/>
    <property type="match status" value="1"/>
</dbReference>
<feature type="binding site" evidence="9">
    <location>
        <position position="134"/>
    </location>
    <ligand>
        <name>Zn(2+)</name>
        <dbReference type="ChEBI" id="CHEBI:29105"/>
        <note>catalytic</note>
    </ligand>
</feature>
<dbReference type="InterPro" id="IPR023091">
    <property type="entry name" value="MetalPrtase_cat_dom_sf_prd"/>
</dbReference>
<dbReference type="GO" id="GO:0006364">
    <property type="term" value="P:rRNA processing"/>
    <property type="evidence" value="ECO:0007669"/>
    <property type="project" value="UniProtKB-UniRule"/>
</dbReference>